<dbReference type="EMBL" id="JACXVP010000011">
    <property type="protein sequence ID" value="KAG5576701.1"/>
    <property type="molecule type" value="Genomic_DNA"/>
</dbReference>
<name>A0A9J5WMX1_SOLCO</name>
<dbReference type="AlphaFoldDB" id="A0A9J5WMX1"/>
<evidence type="ECO:0000256" key="1">
    <source>
        <dbReference type="SAM" id="Phobius"/>
    </source>
</evidence>
<keyword evidence="1" id="KW-0812">Transmembrane</keyword>
<protein>
    <submittedName>
        <fullName evidence="2">Uncharacterized protein</fullName>
    </submittedName>
</protein>
<reference evidence="2 3" key="1">
    <citation type="submission" date="2020-09" db="EMBL/GenBank/DDBJ databases">
        <title>De no assembly of potato wild relative species, Solanum commersonii.</title>
        <authorList>
            <person name="Cho K."/>
        </authorList>
    </citation>
    <scope>NUCLEOTIDE SEQUENCE [LARGE SCALE GENOMIC DNA]</scope>
    <source>
        <strain evidence="2">LZ3.2</strain>
        <tissue evidence="2">Leaf</tissue>
    </source>
</reference>
<keyword evidence="3" id="KW-1185">Reference proteome</keyword>
<organism evidence="2 3">
    <name type="scientific">Solanum commersonii</name>
    <name type="common">Commerson's wild potato</name>
    <name type="synonym">Commerson's nightshade</name>
    <dbReference type="NCBI Taxonomy" id="4109"/>
    <lineage>
        <taxon>Eukaryota</taxon>
        <taxon>Viridiplantae</taxon>
        <taxon>Streptophyta</taxon>
        <taxon>Embryophyta</taxon>
        <taxon>Tracheophyta</taxon>
        <taxon>Spermatophyta</taxon>
        <taxon>Magnoliopsida</taxon>
        <taxon>eudicotyledons</taxon>
        <taxon>Gunneridae</taxon>
        <taxon>Pentapetalae</taxon>
        <taxon>asterids</taxon>
        <taxon>lamiids</taxon>
        <taxon>Solanales</taxon>
        <taxon>Solanaceae</taxon>
        <taxon>Solanoideae</taxon>
        <taxon>Solaneae</taxon>
        <taxon>Solanum</taxon>
    </lineage>
</organism>
<keyword evidence="1" id="KW-1133">Transmembrane helix</keyword>
<evidence type="ECO:0000313" key="2">
    <source>
        <dbReference type="EMBL" id="KAG5576701.1"/>
    </source>
</evidence>
<sequence>MRSMAPQEATIAIAKTEVTTTDAAQAFAEVAMKHPEDVSSNIKDVRPYILCLAGVSSMFLIAIAPVEYCDFSIDGD</sequence>
<proteinExistence type="predicted"/>
<dbReference type="Proteomes" id="UP000824120">
    <property type="component" value="Chromosome 11"/>
</dbReference>
<evidence type="ECO:0000313" key="3">
    <source>
        <dbReference type="Proteomes" id="UP000824120"/>
    </source>
</evidence>
<gene>
    <name evidence="2" type="ORF">H5410_056835</name>
</gene>
<comment type="caution">
    <text evidence="2">The sequence shown here is derived from an EMBL/GenBank/DDBJ whole genome shotgun (WGS) entry which is preliminary data.</text>
</comment>
<keyword evidence="1" id="KW-0472">Membrane</keyword>
<accession>A0A9J5WMX1</accession>
<feature type="transmembrane region" description="Helical" evidence="1">
    <location>
        <begin position="48"/>
        <end position="66"/>
    </location>
</feature>